<dbReference type="AlphaFoldDB" id="A0A2G2WB32"/>
<dbReference type="Gene3D" id="2.60.120.10">
    <property type="entry name" value="Jelly Rolls"/>
    <property type="match status" value="1"/>
</dbReference>
<dbReference type="SUPFAM" id="SSF51182">
    <property type="entry name" value="RmlC-like cupins"/>
    <property type="match status" value="1"/>
</dbReference>
<accession>A0A2G2WB32</accession>
<protein>
    <submittedName>
        <fullName evidence="2">Germin-like protein subfamily 3 member 2</fullName>
    </submittedName>
</protein>
<evidence type="ECO:0000313" key="3">
    <source>
        <dbReference type="Proteomes" id="UP000224567"/>
    </source>
</evidence>
<organism evidence="2 3">
    <name type="scientific">Capsicum baccatum</name>
    <name type="common">Peruvian pepper</name>
    <dbReference type="NCBI Taxonomy" id="33114"/>
    <lineage>
        <taxon>Eukaryota</taxon>
        <taxon>Viridiplantae</taxon>
        <taxon>Streptophyta</taxon>
        <taxon>Embryophyta</taxon>
        <taxon>Tracheophyta</taxon>
        <taxon>Spermatophyta</taxon>
        <taxon>Magnoliopsida</taxon>
        <taxon>eudicotyledons</taxon>
        <taxon>Gunneridae</taxon>
        <taxon>Pentapetalae</taxon>
        <taxon>asterids</taxon>
        <taxon>lamiids</taxon>
        <taxon>Solanales</taxon>
        <taxon>Solanaceae</taxon>
        <taxon>Solanoideae</taxon>
        <taxon>Capsiceae</taxon>
        <taxon>Capsicum</taxon>
    </lineage>
</organism>
<dbReference type="InterPro" id="IPR014710">
    <property type="entry name" value="RmlC-like_jellyroll"/>
</dbReference>
<dbReference type="EMBL" id="MLFT02000007">
    <property type="protein sequence ID" value="PHT42437.1"/>
    <property type="molecule type" value="Genomic_DNA"/>
</dbReference>
<dbReference type="PANTHER" id="PTHR31238">
    <property type="entry name" value="GERMIN-LIKE PROTEIN SUBFAMILY 3 MEMBER 3"/>
    <property type="match status" value="1"/>
</dbReference>
<evidence type="ECO:0000259" key="1">
    <source>
        <dbReference type="SMART" id="SM00835"/>
    </source>
</evidence>
<dbReference type="SMART" id="SM00835">
    <property type="entry name" value="Cupin_1"/>
    <property type="match status" value="1"/>
</dbReference>
<gene>
    <name evidence="2" type="ORF">CQW23_16462</name>
</gene>
<comment type="caution">
    <text evidence="2">The sequence shown here is derived from an EMBL/GenBank/DDBJ whole genome shotgun (WGS) entry which is preliminary data.</text>
</comment>
<feature type="domain" description="Cupin type-1" evidence="1">
    <location>
        <begin position="99"/>
        <end position="193"/>
    </location>
</feature>
<evidence type="ECO:0000313" key="2">
    <source>
        <dbReference type="EMBL" id="PHT42437.1"/>
    </source>
</evidence>
<proteinExistence type="predicted"/>
<name>A0A2G2WB32_CAPBA</name>
<dbReference type="OrthoDB" id="1921208at2759"/>
<dbReference type="InterPro" id="IPR006045">
    <property type="entry name" value="Cupin_1"/>
</dbReference>
<dbReference type="Pfam" id="PF00190">
    <property type="entry name" value="Cupin_1"/>
    <property type="match status" value="1"/>
</dbReference>
<dbReference type="Proteomes" id="UP000224567">
    <property type="component" value="Unassembled WGS sequence"/>
</dbReference>
<sequence>MTTVLDEAKNYFIDNVNNFQVKFLGEERVNTALIEAAAICSPWDILIGDRFIKRRLAKRTYDRGLGIALKAYAELEEFTSIFLSCKHSSLVTVDDFVYSGTKDPGNFKHSGFSSIPVSSTIFPRLNTLGMSFVHADFDVDGVNVPHFHPRATETALVLKGKIYSGFVDSGNRVFAKVNAITKYSLTSSENCASMSFPSSAV</sequence>
<keyword evidence="3" id="KW-1185">Reference proteome</keyword>
<dbReference type="InterPro" id="IPR011051">
    <property type="entry name" value="RmlC_Cupin_sf"/>
</dbReference>
<reference evidence="2 3" key="1">
    <citation type="journal article" date="2017" name="Genome Biol.">
        <title>New reference genome sequences of hot pepper reveal the massive evolution of plant disease-resistance genes by retroduplication.</title>
        <authorList>
            <person name="Kim S."/>
            <person name="Park J."/>
            <person name="Yeom S.I."/>
            <person name="Kim Y.M."/>
            <person name="Seo E."/>
            <person name="Kim K.T."/>
            <person name="Kim M.S."/>
            <person name="Lee J.M."/>
            <person name="Cheong K."/>
            <person name="Shin H.S."/>
            <person name="Kim S.B."/>
            <person name="Han K."/>
            <person name="Lee J."/>
            <person name="Park M."/>
            <person name="Lee H.A."/>
            <person name="Lee H.Y."/>
            <person name="Lee Y."/>
            <person name="Oh S."/>
            <person name="Lee J.H."/>
            <person name="Choi E."/>
            <person name="Choi E."/>
            <person name="Lee S.E."/>
            <person name="Jeon J."/>
            <person name="Kim H."/>
            <person name="Choi G."/>
            <person name="Song H."/>
            <person name="Lee J."/>
            <person name="Lee S.C."/>
            <person name="Kwon J.K."/>
            <person name="Lee H.Y."/>
            <person name="Koo N."/>
            <person name="Hong Y."/>
            <person name="Kim R.W."/>
            <person name="Kang W.H."/>
            <person name="Huh J.H."/>
            <person name="Kang B.C."/>
            <person name="Yang T.J."/>
            <person name="Lee Y.H."/>
            <person name="Bennetzen J.L."/>
            <person name="Choi D."/>
        </authorList>
    </citation>
    <scope>NUCLEOTIDE SEQUENCE [LARGE SCALE GENOMIC DNA]</scope>
    <source>
        <strain evidence="3">cv. PBC81</strain>
    </source>
</reference>
<reference evidence="3" key="2">
    <citation type="journal article" date="2017" name="J. Anim. Genet.">
        <title>Multiple reference genome sequences of hot pepper reveal the massive evolution of plant disease resistance genes by retroduplication.</title>
        <authorList>
            <person name="Kim S."/>
            <person name="Park J."/>
            <person name="Yeom S.-I."/>
            <person name="Kim Y.-M."/>
            <person name="Seo E."/>
            <person name="Kim K.-T."/>
            <person name="Kim M.-S."/>
            <person name="Lee J.M."/>
            <person name="Cheong K."/>
            <person name="Shin H.-S."/>
            <person name="Kim S.-B."/>
            <person name="Han K."/>
            <person name="Lee J."/>
            <person name="Park M."/>
            <person name="Lee H.-A."/>
            <person name="Lee H.-Y."/>
            <person name="Lee Y."/>
            <person name="Oh S."/>
            <person name="Lee J.H."/>
            <person name="Choi E."/>
            <person name="Choi E."/>
            <person name="Lee S.E."/>
            <person name="Jeon J."/>
            <person name="Kim H."/>
            <person name="Choi G."/>
            <person name="Song H."/>
            <person name="Lee J."/>
            <person name="Lee S.-C."/>
            <person name="Kwon J.-K."/>
            <person name="Lee H.-Y."/>
            <person name="Koo N."/>
            <person name="Hong Y."/>
            <person name="Kim R.W."/>
            <person name="Kang W.-H."/>
            <person name="Huh J.H."/>
            <person name="Kang B.-C."/>
            <person name="Yang T.-J."/>
            <person name="Lee Y.-H."/>
            <person name="Bennetzen J.L."/>
            <person name="Choi D."/>
        </authorList>
    </citation>
    <scope>NUCLEOTIDE SEQUENCE [LARGE SCALE GENOMIC DNA]</scope>
    <source>
        <strain evidence="3">cv. PBC81</strain>
    </source>
</reference>